<dbReference type="Proteomes" id="UP000280344">
    <property type="component" value="Chromosome"/>
</dbReference>
<evidence type="ECO:0000313" key="1">
    <source>
        <dbReference type="EMBL" id="AZQ77026.1"/>
    </source>
</evidence>
<dbReference type="AlphaFoldDB" id="A0A3S9PXH5"/>
<gene>
    <name evidence="1" type="ORF">EJ997_06415</name>
</gene>
<dbReference type="EMBL" id="CP034593">
    <property type="protein sequence ID" value="AZQ77026.1"/>
    <property type="molecule type" value="Genomic_DNA"/>
</dbReference>
<dbReference type="SUPFAM" id="SSF159121">
    <property type="entry name" value="BC4932-like"/>
    <property type="match status" value="1"/>
</dbReference>
<reference evidence="1 2" key="1">
    <citation type="submission" date="2018-12" db="EMBL/GenBank/DDBJ databases">
        <title>Complete genome sequence of Flaviflexus sp. H23T48.</title>
        <authorList>
            <person name="Bae J.-W."/>
            <person name="Lee J.-Y."/>
        </authorList>
    </citation>
    <scope>NUCLEOTIDE SEQUENCE [LARGE SCALE GENOMIC DNA]</scope>
    <source>
        <strain evidence="1 2">H23T48</strain>
    </source>
</reference>
<dbReference type="InterPro" id="IPR036166">
    <property type="entry name" value="YxeA-like_sf"/>
</dbReference>
<protein>
    <submittedName>
        <fullName evidence="1">DUF1093 domain-containing protein</fullName>
    </submittedName>
</protein>
<dbReference type="KEGG" id="flh:EJ997_06415"/>
<sequence>MPLQYDIIPETTYANQGVPHDVGTDYELTAYDSDGEAKQVSFTYDSEDSTSFPQAGGYTLVEASEQVVTGQKVDIETDVPQRALDKIKVSL</sequence>
<evidence type="ECO:0000313" key="2">
    <source>
        <dbReference type="Proteomes" id="UP000280344"/>
    </source>
</evidence>
<proteinExistence type="predicted"/>
<keyword evidence="2" id="KW-1185">Reference proteome</keyword>
<organism evidence="1 2">
    <name type="scientific">Flaviflexus ciconiae</name>
    <dbReference type="NCBI Taxonomy" id="2496867"/>
    <lineage>
        <taxon>Bacteria</taxon>
        <taxon>Bacillati</taxon>
        <taxon>Actinomycetota</taxon>
        <taxon>Actinomycetes</taxon>
        <taxon>Actinomycetales</taxon>
        <taxon>Actinomycetaceae</taxon>
        <taxon>Flaviflexus</taxon>
    </lineage>
</organism>
<name>A0A3S9PXH5_9ACTO</name>
<dbReference type="RefSeq" id="WP_126703831.1">
    <property type="nucleotide sequence ID" value="NZ_CP034593.1"/>
</dbReference>
<dbReference type="Gene3D" id="2.40.50.480">
    <property type="match status" value="1"/>
</dbReference>
<accession>A0A3S9PXH5</accession>